<dbReference type="AlphaFoldDB" id="A0A1I0GDB5"/>
<protein>
    <submittedName>
        <fullName evidence="1">Ethanolamine utilization protein EutA</fullName>
    </submittedName>
</protein>
<dbReference type="InterPro" id="IPR009377">
    <property type="entry name" value="EutA"/>
</dbReference>
<dbReference type="STRING" id="460384.SAMN05216313_111106"/>
<dbReference type="EMBL" id="FOIM01000011">
    <property type="protein sequence ID" value="SET68995.1"/>
    <property type="molecule type" value="Genomic_DNA"/>
</dbReference>
<dbReference type="PIRSF" id="PIRSF012293">
    <property type="entry name" value="EutA"/>
    <property type="match status" value="1"/>
</dbReference>
<sequence length="476" mass="50995">MADELLSIGIDIGTSTTQVIFSRLSIENTSGYFSVPQIRIVDKQVIYKGEVHSTPLKTRTMIDADAVALLVEGEFKRAGFTPRDTRTGAVIITGETARKDNAALVLERLSGFAGDFVVSTAGPDLESIIAGKGSGARQYSEDHSCVAANIDIGGGTSNLVVFDRGETVCAGCLDIGGRLIRVSRDLYVDYVSESVRRIARWKGISIAEGERTSTETLERICGAMNEVLEQTFGLRPQEGILREVQTPGSSIFSAAAPVDAYFFSGGVADAIYGDPGELFRYGDIGMLLGAVVKDGRLAGGGRLVRPDETIHATVVGAGTYTTTISGSTITYTKNLFPMKNVPVLRLSGEEQDACFAGRSEVLEERMRWAGRQNDSEQLVLAMKGRPNPGYAELKRLAEVLVKAADAVYRPETPLLIIVECDMAKALGQAAYHAGHGSREVVALDSIRVGDNDYVDMGRPLMGGLVVPVVVKTLVFG</sequence>
<dbReference type="InterPro" id="IPR050696">
    <property type="entry name" value="FtsA/MreB"/>
</dbReference>
<dbReference type="Gene3D" id="3.30.420.40">
    <property type="match status" value="1"/>
</dbReference>
<keyword evidence="2" id="KW-1185">Reference proteome</keyword>
<dbReference type="PANTHER" id="PTHR32432">
    <property type="entry name" value="CELL DIVISION PROTEIN FTSA-RELATED"/>
    <property type="match status" value="1"/>
</dbReference>
<organism evidence="1 2">
    <name type="scientific">Enterocloster lavalensis</name>
    <dbReference type="NCBI Taxonomy" id="460384"/>
    <lineage>
        <taxon>Bacteria</taxon>
        <taxon>Bacillati</taxon>
        <taxon>Bacillota</taxon>
        <taxon>Clostridia</taxon>
        <taxon>Lachnospirales</taxon>
        <taxon>Lachnospiraceae</taxon>
        <taxon>Enterocloster</taxon>
    </lineage>
</organism>
<evidence type="ECO:0000313" key="2">
    <source>
        <dbReference type="Proteomes" id="UP000198508"/>
    </source>
</evidence>
<dbReference type="SUPFAM" id="SSF53067">
    <property type="entry name" value="Actin-like ATPase domain"/>
    <property type="match status" value="1"/>
</dbReference>
<dbReference type="Pfam" id="PF06277">
    <property type="entry name" value="EutA"/>
    <property type="match status" value="1"/>
</dbReference>
<dbReference type="PANTHER" id="PTHR32432:SF13">
    <property type="entry name" value="ETHANOLAMINE AMMONIA-LYASE REACTIVASE EUTA"/>
    <property type="match status" value="1"/>
</dbReference>
<proteinExistence type="predicted"/>
<dbReference type="Proteomes" id="UP000198508">
    <property type="component" value="Unassembled WGS sequence"/>
</dbReference>
<name>A0A1I0GDB5_9FIRM</name>
<gene>
    <name evidence="1" type="ORF">SAMN05216313_111106</name>
</gene>
<reference evidence="2" key="1">
    <citation type="submission" date="2016-10" db="EMBL/GenBank/DDBJ databases">
        <authorList>
            <person name="Varghese N."/>
            <person name="Submissions S."/>
        </authorList>
    </citation>
    <scope>NUCLEOTIDE SEQUENCE [LARGE SCALE GENOMIC DNA]</scope>
    <source>
        <strain evidence="2">NLAE-zl-G277</strain>
    </source>
</reference>
<dbReference type="RefSeq" id="WP_092364002.1">
    <property type="nucleotide sequence ID" value="NZ_FOIM01000011.1"/>
</dbReference>
<accession>A0A1I0GDB5</accession>
<dbReference type="InterPro" id="IPR043129">
    <property type="entry name" value="ATPase_NBD"/>
</dbReference>
<evidence type="ECO:0000313" key="1">
    <source>
        <dbReference type="EMBL" id="SET68995.1"/>
    </source>
</evidence>